<accession>A0A176WE01</accession>
<feature type="compositionally biased region" description="Acidic residues" evidence="1">
    <location>
        <begin position="1"/>
        <end position="11"/>
    </location>
</feature>
<protein>
    <submittedName>
        <fullName evidence="2">Uncharacterized protein</fullName>
    </submittedName>
</protein>
<evidence type="ECO:0000256" key="1">
    <source>
        <dbReference type="SAM" id="MobiDB-lite"/>
    </source>
</evidence>
<name>A0A176WE01_MARPO</name>
<proteinExistence type="predicted"/>
<dbReference type="AlphaFoldDB" id="A0A176WE01"/>
<evidence type="ECO:0000313" key="3">
    <source>
        <dbReference type="Proteomes" id="UP000077202"/>
    </source>
</evidence>
<feature type="compositionally biased region" description="Basic and acidic residues" evidence="1">
    <location>
        <begin position="12"/>
        <end position="37"/>
    </location>
</feature>
<organism evidence="2 3">
    <name type="scientific">Marchantia polymorpha subsp. ruderalis</name>
    <dbReference type="NCBI Taxonomy" id="1480154"/>
    <lineage>
        <taxon>Eukaryota</taxon>
        <taxon>Viridiplantae</taxon>
        <taxon>Streptophyta</taxon>
        <taxon>Embryophyta</taxon>
        <taxon>Marchantiophyta</taxon>
        <taxon>Marchantiopsida</taxon>
        <taxon>Marchantiidae</taxon>
        <taxon>Marchantiales</taxon>
        <taxon>Marchantiaceae</taxon>
        <taxon>Marchantia</taxon>
    </lineage>
</organism>
<evidence type="ECO:0000313" key="2">
    <source>
        <dbReference type="EMBL" id="OAE30495.1"/>
    </source>
</evidence>
<dbReference type="EMBL" id="LVLJ01001317">
    <property type="protein sequence ID" value="OAE30495.1"/>
    <property type="molecule type" value="Genomic_DNA"/>
</dbReference>
<gene>
    <name evidence="2" type="ORF">AXG93_4694s1010</name>
</gene>
<dbReference type="Proteomes" id="UP000077202">
    <property type="component" value="Unassembled WGS sequence"/>
</dbReference>
<sequence length="73" mass="8163">MSPESEGEEEREGLHSGESEKEVVKEQGWTKEREQRDSNSVCVGVNYAALCVLRLNFELSTCSISGSDSRLRI</sequence>
<feature type="region of interest" description="Disordered" evidence="1">
    <location>
        <begin position="1"/>
        <end position="39"/>
    </location>
</feature>
<keyword evidence="3" id="KW-1185">Reference proteome</keyword>
<comment type="caution">
    <text evidence="2">The sequence shown here is derived from an EMBL/GenBank/DDBJ whole genome shotgun (WGS) entry which is preliminary data.</text>
</comment>
<reference evidence="2" key="1">
    <citation type="submission" date="2016-03" db="EMBL/GenBank/DDBJ databases">
        <title>Mechanisms controlling the formation of the plant cell surface in tip-growing cells are functionally conserved among land plants.</title>
        <authorList>
            <person name="Honkanen S."/>
            <person name="Jones V.A."/>
            <person name="Morieri G."/>
            <person name="Champion C."/>
            <person name="Hetherington A.J."/>
            <person name="Kelly S."/>
            <person name="Saint-Marcoux D."/>
            <person name="Proust H."/>
            <person name="Prescott H."/>
            <person name="Dolan L."/>
        </authorList>
    </citation>
    <scope>NUCLEOTIDE SEQUENCE [LARGE SCALE GENOMIC DNA]</scope>
    <source>
        <tissue evidence="2">Whole gametophyte</tissue>
    </source>
</reference>